<dbReference type="Pfam" id="PF12833">
    <property type="entry name" value="HTH_18"/>
    <property type="match status" value="1"/>
</dbReference>
<comment type="caution">
    <text evidence="4">The sequence shown here is derived from an EMBL/GenBank/DDBJ whole genome shotgun (WGS) entry which is preliminary data.</text>
</comment>
<name>A0ABV9NQB1_9GAMM</name>
<organism evidence="4 5">
    <name type="scientific">Coralloluteibacterium thermophilum</name>
    <dbReference type="NCBI Taxonomy" id="2707049"/>
    <lineage>
        <taxon>Bacteria</taxon>
        <taxon>Pseudomonadati</taxon>
        <taxon>Pseudomonadota</taxon>
        <taxon>Gammaproteobacteria</taxon>
        <taxon>Lysobacterales</taxon>
        <taxon>Lysobacteraceae</taxon>
        <taxon>Coralloluteibacterium</taxon>
    </lineage>
</organism>
<dbReference type="RefSeq" id="WP_377005307.1">
    <property type="nucleotide sequence ID" value="NZ_JBHSGG010000040.1"/>
</dbReference>
<keyword evidence="2" id="KW-0804">Transcription</keyword>
<dbReference type="SUPFAM" id="SSF46689">
    <property type="entry name" value="Homeodomain-like"/>
    <property type="match status" value="2"/>
</dbReference>
<dbReference type="Pfam" id="PF06719">
    <property type="entry name" value="AraC_N"/>
    <property type="match status" value="1"/>
</dbReference>
<sequence>MRSSAPASPAALAELGTLIARYAPGPGGHCAIPRVGLLRADAPTEPVPVVYEPLLCLVAQGRKRVMLGEQVVEYDPANYLIASVDLPVTGAVLEASPEAPYLSMSLRIDPALLAEVMLGVPAPAAPPGAHPGLVASPIDADLLDPALRLLRLLERPEDIPVLAPMIEREILYRVLTGEQGAMLRQIAQAGSTLTRIGRAIAWIRRHYAEPFRIETVAAVANMTPSTFHRHFKGITSMSPLQYQKRIRLQEARRFLLANQADAASVGFAVGYESPSQFSREYRRLFGAPPLRDAERLRASGLAEQLAVA</sequence>
<evidence type="ECO:0000313" key="4">
    <source>
        <dbReference type="EMBL" id="MFC4729233.1"/>
    </source>
</evidence>
<dbReference type="PROSITE" id="PS01124">
    <property type="entry name" value="HTH_ARAC_FAMILY_2"/>
    <property type="match status" value="1"/>
</dbReference>
<evidence type="ECO:0000313" key="5">
    <source>
        <dbReference type="Proteomes" id="UP001595892"/>
    </source>
</evidence>
<reference evidence="5" key="1">
    <citation type="journal article" date="2019" name="Int. J. Syst. Evol. Microbiol.">
        <title>The Global Catalogue of Microorganisms (GCM) 10K type strain sequencing project: providing services to taxonomists for standard genome sequencing and annotation.</title>
        <authorList>
            <consortium name="The Broad Institute Genomics Platform"/>
            <consortium name="The Broad Institute Genome Sequencing Center for Infectious Disease"/>
            <person name="Wu L."/>
            <person name="Ma J."/>
        </authorList>
    </citation>
    <scope>NUCLEOTIDE SEQUENCE [LARGE SCALE GENOMIC DNA]</scope>
    <source>
        <strain evidence="5">CGMCC 1.13574</strain>
    </source>
</reference>
<proteinExistence type="predicted"/>
<feature type="domain" description="HTH araC/xylS-type" evidence="3">
    <location>
        <begin position="197"/>
        <end position="295"/>
    </location>
</feature>
<keyword evidence="1" id="KW-0805">Transcription regulation</keyword>
<dbReference type="Proteomes" id="UP001595892">
    <property type="component" value="Unassembled WGS sequence"/>
</dbReference>
<protein>
    <submittedName>
        <fullName evidence="4">AraC family transcriptional regulator N-terminal domain-containing protein</fullName>
    </submittedName>
</protein>
<accession>A0ABV9NQB1</accession>
<evidence type="ECO:0000256" key="2">
    <source>
        <dbReference type="ARBA" id="ARBA00023163"/>
    </source>
</evidence>
<dbReference type="PANTHER" id="PTHR43436">
    <property type="entry name" value="ARAC-FAMILY TRANSCRIPTIONAL REGULATOR"/>
    <property type="match status" value="1"/>
</dbReference>
<dbReference type="Gene3D" id="1.10.10.60">
    <property type="entry name" value="Homeodomain-like"/>
    <property type="match status" value="1"/>
</dbReference>
<dbReference type="InterPro" id="IPR009057">
    <property type="entry name" value="Homeodomain-like_sf"/>
</dbReference>
<evidence type="ECO:0000256" key="1">
    <source>
        <dbReference type="ARBA" id="ARBA00023015"/>
    </source>
</evidence>
<dbReference type="InterPro" id="IPR018060">
    <property type="entry name" value="HTH_AraC"/>
</dbReference>
<dbReference type="InterPro" id="IPR009594">
    <property type="entry name" value="Tscrpt_reg_HTH_AraC_N"/>
</dbReference>
<dbReference type="SMART" id="SM00342">
    <property type="entry name" value="HTH_ARAC"/>
    <property type="match status" value="1"/>
</dbReference>
<gene>
    <name evidence="4" type="ORF">ACFO3Q_13755</name>
</gene>
<evidence type="ECO:0000259" key="3">
    <source>
        <dbReference type="PROSITE" id="PS01124"/>
    </source>
</evidence>
<dbReference type="EMBL" id="JBHSGG010000040">
    <property type="protein sequence ID" value="MFC4729233.1"/>
    <property type="molecule type" value="Genomic_DNA"/>
</dbReference>
<keyword evidence="5" id="KW-1185">Reference proteome</keyword>
<dbReference type="PANTHER" id="PTHR43436:SF1">
    <property type="entry name" value="TRANSCRIPTIONAL REGULATORY PROTEIN"/>
    <property type="match status" value="1"/>
</dbReference>